<protein>
    <recommendedName>
        <fullName evidence="2">RRM domain-containing protein</fullName>
    </recommendedName>
</protein>
<dbReference type="SUPFAM" id="SSF54928">
    <property type="entry name" value="RNA-binding domain, RBD"/>
    <property type="match status" value="1"/>
</dbReference>
<accession>A0A1V6Q1D5</accession>
<dbReference type="SMART" id="SM00360">
    <property type="entry name" value="RRM"/>
    <property type="match status" value="1"/>
</dbReference>
<organism evidence="3 4">
    <name type="scientific">Penicillium antarcticum</name>
    <dbReference type="NCBI Taxonomy" id="416450"/>
    <lineage>
        <taxon>Eukaryota</taxon>
        <taxon>Fungi</taxon>
        <taxon>Dikarya</taxon>
        <taxon>Ascomycota</taxon>
        <taxon>Pezizomycotina</taxon>
        <taxon>Eurotiomycetes</taxon>
        <taxon>Eurotiomycetidae</taxon>
        <taxon>Eurotiales</taxon>
        <taxon>Aspergillaceae</taxon>
        <taxon>Penicillium</taxon>
    </lineage>
</organism>
<dbReference type="PROSITE" id="PS50102">
    <property type="entry name" value="RRM"/>
    <property type="match status" value="1"/>
</dbReference>
<evidence type="ECO:0000256" key="1">
    <source>
        <dbReference type="PROSITE-ProRule" id="PRU00176"/>
    </source>
</evidence>
<dbReference type="EMBL" id="MDYN01000021">
    <property type="protein sequence ID" value="OQD82526.1"/>
    <property type="molecule type" value="Genomic_DNA"/>
</dbReference>
<proteinExistence type="predicted"/>
<gene>
    <name evidence="3" type="ORF">PENANT_c021G01433</name>
</gene>
<evidence type="ECO:0000259" key="2">
    <source>
        <dbReference type="PROSITE" id="PS50102"/>
    </source>
</evidence>
<dbReference type="Proteomes" id="UP000191672">
    <property type="component" value="Unassembled WGS sequence"/>
</dbReference>
<name>A0A1V6Q1D5_9EURO</name>
<evidence type="ECO:0000313" key="4">
    <source>
        <dbReference type="Proteomes" id="UP000191672"/>
    </source>
</evidence>
<dbReference type="InterPro" id="IPR035979">
    <property type="entry name" value="RBD_domain_sf"/>
</dbReference>
<comment type="caution">
    <text evidence="3">The sequence shown here is derived from an EMBL/GenBank/DDBJ whole genome shotgun (WGS) entry which is preliminary data.</text>
</comment>
<keyword evidence="1" id="KW-0694">RNA-binding</keyword>
<dbReference type="STRING" id="416450.A0A1V6Q1D5"/>
<dbReference type="CDD" id="cd00590">
    <property type="entry name" value="RRM_SF"/>
    <property type="match status" value="1"/>
</dbReference>
<reference evidence="4" key="1">
    <citation type="journal article" date="2017" name="Nat. Microbiol.">
        <title>Global analysis of biosynthetic gene clusters reveals vast potential of secondary metabolite production in Penicillium species.</title>
        <authorList>
            <person name="Nielsen J.C."/>
            <person name="Grijseels S."/>
            <person name="Prigent S."/>
            <person name="Ji B."/>
            <person name="Dainat J."/>
            <person name="Nielsen K.F."/>
            <person name="Frisvad J.C."/>
            <person name="Workman M."/>
            <person name="Nielsen J."/>
        </authorList>
    </citation>
    <scope>NUCLEOTIDE SEQUENCE [LARGE SCALE GENOMIC DNA]</scope>
    <source>
        <strain evidence="4">IBT 31811</strain>
    </source>
</reference>
<dbReference type="Pfam" id="PF00076">
    <property type="entry name" value="RRM_1"/>
    <property type="match status" value="1"/>
</dbReference>
<dbReference type="GO" id="GO:0003723">
    <property type="term" value="F:RNA binding"/>
    <property type="evidence" value="ECO:0007669"/>
    <property type="project" value="UniProtKB-UniRule"/>
</dbReference>
<feature type="domain" description="RRM" evidence="2">
    <location>
        <begin position="70"/>
        <end position="144"/>
    </location>
</feature>
<keyword evidence="4" id="KW-1185">Reference proteome</keyword>
<dbReference type="InterPro" id="IPR000504">
    <property type="entry name" value="RRM_dom"/>
</dbReference>
<dbReference type="Gene3D" id="3.30.70.330">
    <property type="match status" value="1"/>
</dbReference>
<sequence length="198" mass="21936">MPPMPMTPYMTMMPDLAPMQFPPSPVTGGYEPPYWNMPGYPMSPVQESFETRRYHRFPPTPDLHSGARYRGIILGNLNVSTKEADLENLLHNAGVVEQIRVTKNEGQAQGIITMRTVEEAQRAVSMLNNMTFMGSRIYAKFDRRDSVDSSDADSDSGKESWMGSFTPIKGRIDTCKPLVVDGSGLASQLEILSTSAPT</sequence>
<dbReference type="InterPro" id="IPR012677">
    <property type="entry name" value="Nucleotide-bd_a/b_plait_sf"/>
</dbReference>
<evidence type="ECO:0000313" key="3">
    <source>
        <dbReference type="EMBL" id="OQD82526.1"/>
    </source>
</evidence>
<dbReference type="AlphaFoldDB" id="A0A1V6Q1D5"/>